<dbReference type="EMBL" id="CP026100">
    <property type="protein sequence ID" value="AYV46323.1"/>
    <property type="molecule type" value="Genomic_DNA"/>
</dbReference>
<keyword evidence="1" id="KW-0812">Transmembrane</keyword>
<gene>
    <name evidence="2" type="ORF">C1707_08675</name>
    <name evidence="3" type="ORF">CFHF_15595</name>
</gene>
<evidence type="ECO:0000313" key="5">
    <source>
        <dbReference type="Proteomes" id="UP000281192"/>
    </source>
</evidence>
<evidence type="ECO:0000313" key="2">
    <source>
        <dbReference type="EMBL" id="AYV46323.1"/>
    </source>
</evidence>
<evidence type="ECO:0000313" key="4">
    <source>
        <dbReference type="Proteomes" id="UP000234483"/>
    </source>
</evidence>
<proteinExistence type="predicted"/>
<dbReference type="AlphaFoldDB" id="A0A2N5CRG9"/>
<protein>
    <submittedName>
        <fullName evidence="3">Uncharacterized protein</fullName>
    </submittedName>
</protein>
<keyword evidence="1" id="KW-1133">Transmembrane helix</keyword>
<keyword evidence="5" id="KW-1185">Reference proteome</keyword>
<evidence type="ECO:0000256" key="1">
    <source>
        <dbReference type="SAM" id="Phobius"/>
    </source>
</evidence>
<dbReference type="Proteomes" id="UP000234483">
    <property type="component" value="Unassembled WGS sequence"/>
</dbReference>
<name>A0A2N5CRG9_9CAUL</name>
<feature type="transmembrane region" description="Helical" evidence="1">
    <location>
        <begin position="26"/>
        <end position="59"/>
    </location>
</feature>
<dbReference type="EMBL" id="PJRQ01000032">
    <property type="protein sequence ID" value="PLR11992.1"/>
    <property type="molecule type" value="Genomic_DNA"/>
</dbReference>
<keyword evidence="1" id="KW-0472">Membrane</keyword>
<sequence>MPAALREIASVSIPPPKASKPENKALVVALSVLQLTVVVLVWLAALIPAALAALAVLLWKSVRPTVPGKFPPA</sequence>
<reference evidence="2 5" key="2">
    <citation type="submission" date="2018-01" db="EMBL/GenBank/DDBJ databases">
        <title>Complete genome sequence of Caulobacter flavus RHGG3.</title>
        <authorList>
            <person name="Yang E."/>
        </authorList>
    </citation>
    <scope>NUCLEOTIDE SEQUENCE [LARGE SCALE GENOMIC DNA]</scope>
    <source>
        <strain evidence="2 5">RHGG3</strain>
    </source>
</reference>
<reference evidence="3 4" key="1">
    <citation type="submission" date="2017-12" db="EMBL/GenBank/DDBJ databases">
        <title>The genome sequence of Caulobacter flavus CGMCC1 15093.</title>
        <authorList>
            <person name="Gao J."/>
            <person name="Mao X."/>
            <person name="Sun J."/>
        </authorList>
    </citation>
    <scope>NUCLEOTIDE SEQUENCE [LARGE SCALE GENOMIC DNA]</scope>
    <source>
        <strain evidence="3 4">CGMCC1 15093</strain>
    </source>
</reference>
<dbReference type="KEGG" id="cfh:C1707_08675"/>
<accession>A0A2N5CRG9</accession>
<organism evidence="3 4">
    <name type="scientific">Caulobacter flavus</name>
    <dbReference type="NCBI Taxonomy" id="1679497"/>
    <lineage>
        <taxon>Bacteria</taxon>
        <taxon>Pseudomonadati</taxon>
        <taxon>Pseudomonadota</taxon>
        <taxon>Alphaproteobacteria</taxon>
        <taxon>Caulobacterales</taxon>
        <taxon>Caulobacteraceae</taxon>
        <taxon>Caulobacter</taxon>
    </lineage>
</organism>
<dbReference type="Proteomes" id="UP000281192">
    <property type="component" value="Chromosome"/>
</dbReference>
<evidence type="ECO:0000313" key="3">
    <source>
        <dbReference type="EMBL" id="PLR11992.1"/>
    </source>
</evidence>